<proteinExistence type="predicted"/>
<reference evidence="1 2" key="1">
    <citation type="submission" date="2014-06" db="EMBL/GenBank/DDBJ databases">
        <authorList>
            <person name="Ngugi D.K."/>
            <person name="Blom J."/>
            <person name="Alam I."/>
            <person name="Rashid M."/>
            <person name="Baalawi W."/>
            <person name="Zhang G."/>
            <person name="Hikmawan T."/>
            <person name="Guan Y."/>
            <person name="Antunes A."/>
            <person name="Siam R."/>
            <person name="El-Dorry H."/>
            <person name="Bajic V."/>
            <person name="Stingl U."/>
        </authorList>
    </citation>
    <scope>NUCLEOTIDE SEQUENCE [LARGE SCALE GENOMIC DNA]</scope>
    <source>
        <strain evidence="1">SCGC AAA799-B03</strain>
    </source>
</reference>
<evidence type="ECO:0000313" key="2">
    <source>
        <dbReference type="Proteomes" id="UP000029384"/>
    </source>
</evidence>
<comment type="caution">
    <text evidence="1">The sequence shown here is derived from an EMBL/GenBank/DDBJ whole genome shotgun (WGS) entry which is preliminary data.</text>
</comment>
<gene>
    <name evidence="1" type="ORF">AAA799B03_01438</name>
</gene>
<keyword evidence="2" id="KW-1185">Reference proteome</keyword>
<dbReference type="AlphaFoldDB" id="A0A087S5N6"/>
<sequence length="23" mass="2820">TLKYLRRDGYDIGNRDRPEIKKL</sequence>
<protein>
    <submittedName>
        <fullName evidence="1">Uncharacterized protein</fullName>
    </submittedName>
</protein>
<feature type="non-terminal residue" evidence="1">
    <location>
        <position position="1"/>
    </location>
</feature>
<evidence type="ECO:0000313" key="1">
    <source>
        <dbReference type="EMBL" id="KFM21040.1"/>
    </source>
</evidence>
<name>A0A087S5N6_9ARCH</name>
<accession>A0A087S5N6</accession>
<dbReference type="Proteomes" id="UP000029384">
    <property type="component" value="Unassembled WGS sequence"/>
</dbReference>
<dbReference type="EMBL" id="JOTA01000077">
    <property type="protein sequence ID" value="KFM21040.1"/>
    <property type="molecule type" value="Genomic_DNA"/>
</dbReference>
<organism evidence="1 2">
    <name type="scientific">Marine Group I thaumarchaeote SCGC AAA799-B03</name>
    <dbReference type="NCBI Taxonomy" id="1502289"/>
    <lineage>
        <taxon>Archaea</taxon>
        <taxon>Nitrososphaerota</taxon>
        <taxon>Marine Group I</taxon>
    </lineage>
</organism>